<dbReference type="NCBIfam" id="TIGR00413">
    <property type="entry name" value="rlpA"/>
    <property type="match status" value="1"/>
</dbReference>
<feature type="domain" description="RlpA-like protein double-psi beta-barrel" evidence="5">
    <location>
        <begin position="23"/>
        <end position="111"/>
    </location>
</feature>
<name>A0A1R3WL35_9BACT</name>
<accession>A0A1R3WL35</accession>
<dbReference type="GO" id="GO:0008932">
    <property type="term" value="F:lytic endotransglycosylase activity"/>
    <property type="evidence" value="ECO:0007669"/>
    <property type="project" value="UniProtKB-UniRule"/>
</dbReference>
<evidence type="ECO:0000313" key="7">
    <source>
        <dbReference type="Proteomes" id="UP000187181"/>
    </source>
</evidence>
<protein>
    <recommendedName>
        <fullName evidence="3">Probable endolytic peptidoglycan transglycosylase RlpA</fullName>
        <ecNumber evidence="3">4.2.2.-</ecNumber>
    </recommendedName>
</protein>
<dbReference type="STRING" id="1317125.SAMN05444128_0646"/>
<dbReference type="GO" id="GO:0071555">
    <property type="term" value="P:cell wall organization"/>
    <property type="evidence" value="ECO:0007669"/>
    <property type="project" value="UniProtKB-KW"/>
</dbReference>
<reference evidence="7" key="1">
    <citation type="submission" date="2017-01" db="EMBL/GenBank/DDBJ databases">
        <authorList>
            <person name="Varghese N."/>
            <person name="Submissions S."/>
        </authorList>
    </citation>
    <scope>NUCLEOTIDE SEQUENCE [LARGE SCALE GENOMIC DNA]</scope>
    <source>
        <strain evidence="7">LP100</strain>
    </source>
</reference>
<gene>
    <name evidence="3" type="primary">rlpA</name>
    <name evidence="6" type="ORF">SAMN05444128_0646</name>
</gene>
<dbReference type="Pfam" id="PF03330">
    <property type="entry name" value="DPBB_1"/>
    <property type="match status" value="1"/>
</dbReference>
<dbReference type="AlphaFoldDB" id="A0A1R3WL35"/>
<dbReference type="Proteomes" id="UP000187181">
    <property type="component" value="Unassembled WGS sequence"/>
</dbReference>
<dbReference type="RefSeq" id="WP_076666042.1">
    <property type="nucleotide sequence ID" value="NZ_FTPP01000001.1"/>
</dbReference>
<organism evidence="6 7">
    <name type="scientific">Pontibacter indicus</name>
    <dbReference type="NCBI Taxonomy" id="1317125"/>
    <lineage>
        <taxon>Bacteria</taxon>
        <taxon>Pseudomonadati</taxon>
        <taxon>Bacteroidota</taxon>
        <taxon>Cytophagia</taxon>
        <taxon>Cytophagales</taxon>
        <taxon>Hymenobacteraceae</taxon>
        <taxon>Pontibacter</taxon>
    </lineage>
</organism>
<proteinExistence type="inferred from homology"/>
<dbReference type="InterPro" id="IPR036908">
    <property type="entry name" value="RlpA-like_sf"/>
</dbReference>
<dbReference type="CDD" id="cd22268">
    <property type="entry name" value="DPBB_RlpA-like"/>
    <property type="match status" value="1"/>
</dbReference>
<sequence precursor="true">MNLLSLILVFLFSFNTSTALYKADGKASYYADRMQGHRTANGERYDKTLLTAAHATLPFNTFVEVTNVRNGKTVVVRINDRMAPSRHRIIDLSRAAAAQIELIREGVASVQLHEVPDDGQPEMATLVSEIKPTGKK</sequence>
<dbReference type="InterPro" id="IPR012997">
    <property type="entry name" value="RplA"/>
</dbReference>
<evidence type="ECO:0000256" key="2">
    <source>
        <dbReference type="ARBA" id="ARBA00023316"/>
    </source>
</evidence>
<keyword evidence="7" id="KW-1185">Reference proteome</keyword>
<evidence type="ECO:0000256" key="4">
    <source>
        <dbReference type="RuleBase" id="RU003495"/>
    </source>
</evidence>
<keyword evidence="2 3" id="KW-0961">Cell wall biogenesis/degradation</keyword>
<dbReference type="InterPro" id="IPR009009">
    <property type="entry name" value="RlpA-like_DPBB"/>
</dbReference>
<evidence type="ECO:0000256" key="3">
    <source>
        <dbReference type="HAMAP-Rule" id="MF_02071"/>
    </source>
</evidence>
<keyword evidence="3" id="KW-0732">Signal</keyword>
<feature type="signal peptide" evidence="3">
    <location>
        <begin position="1"/>
        <end position="21"/>
    </location>
</feature>
<keyword evidence="6" id="KW-0449">Lipoprotein</keyword>
<dbReference type="HAMAP" id="MF_02071">
    <property type="entry name" value="RlpA"/>
    <property type="match status" value="1"/>
</dbReference>
<dbReference type="GO" id="GO:0000270">
    <property type="term" value="P:peptidoglycan metabolic process"/>
    <property type="evidence" value="ECO:0007669"/>
    <property type="project" value="UniProtKB-UniRule"/>
</dbReference>
<dbReference type="SUPFAM" id="SSF50685">
    <property type="entry name" value="Barwin-like endoglucanases"/>
    <property type="match status" value="1"/>
</dbReference>
<evidence type="ECO:0000259" key="5">
    <source>
        <dbReference type="Pfam" id="PF03330"/>
    </source>
</evidence>
<dbReference type="EMBL" id="FTPP01000001">
    <property type="protein sequence ID" value="SIT78615.1"/>
    <property type="molecule type" value="Genomic_DNA"/>
</dbReference>
<feature type="chain" id="PRO_5013415267" description="Probable endolytic peptidoglycan transglycosylase RlpA" evidence="3">
    <location>
        <begin position="22"/>
        <end position="136"/>
    </location>
</feature>
<dbReference type="InterPro" id="IPR034718">
    <property type="entry name" value="RlpA"/>
</dbReference>
<keyword evidence="1 3" id="KW-0456">Lyase</keyword>
<evidence type="ECO:0000313" key="6">
    <source>
        <dbReference type="EMBL" id="SIT78615.1"/>
    </source>
</evidence>
<dbReference type="PANTHER" id="PTHR34183">
    <property type="entry name" value="ENDOLYTIC PEPTIDOGLYCAN TRANSGLYCOSYLASE RLPA"/>
    <property type="match status" value="1"/>
</dbReference>
<evidence type="ECO:0000256" key="1">
    <source>
        <dbReference type="ARBA" id="ARBA00023239"/>
    </source>
</evidence>
<dbReference type="PANTHER" id="PTHR34183:SF8">
    <property type="entry name" value="ENDOLYTIC PEPTIDOGLYCAN TRANSGLYCOSYLASE RLPA-RELATED"/>
    <property type="match status" value="1"/>
</dbReference>
<dbReference type="OrthoDB" id="9779128at2"/>
<dbReference type="EC" id="4.2.2.-" evidence="3"/>
<comment type="function">
    <text evidence="3">Lytic transglycosylase with a strong preference for naked glycan strands that lack stem peptides.</text>
</comment>
<comment type="similarity">
    <text evidence="3 4">Belongs to the RlpA family.</text>
</comment>
<dbReference type="Gene3D" id="2.40.40.10">
    <property type="entry name" value="RlpA-like domain"/>
    <property type="match status" value="1"/>
</dbReference>